<dbReference type="Proteomes" id="UP000041254">
    <property type="component" value="Unassembled WGS sequence"/>
</dbReference>
<feature type="compositionally biased region" description="Low complexity" evidence="1">
    <location>
        <begin position="769"/>
        <end position="783"/>
    </location>
</feature>
<name>A0A0G4ESX8_VITBC</name>
<evidence type="ECO:0000313" key="3">
    <source>
        <dbReference type="Proteomes" id="UP000041254"/>
    </source>
</evidence>
<dbReference type="AlphaFoldDB" id="A0A0G4ESX8"/>
<dbReference type="EMBL" id="CDMY01000309">
    <property type="protein sequence ID" value="CEM01758.1"/>
    <property type="molecule type" value="Genomic_DNA"/>
</dbReference>
<feature type="region of interest" description="Disordered" evidence="1">
    <location>
        <begin position="473"/>
        <end position="800"/>
    </location>
</feature>
<dbReference type="PhylomeDB" id="A0A0G4ESX8"/>
<evidence type="ECO:0000256" key="1">
    <source>
        <dbReference type="SAM" id="MobiDB-lite"/>
    </source>
</evidence>
<feature type="compositionally biased region" description="Basic and acidic residues" evidence="1">
    <location>
        <begin position="534"/>
        <end position="544"/>
    </location>
</feature>
<protein>
    <recommendedName>
        <fullName evidence="4">RING-type domain-containing protein</fullName>
    </recommendedName>
</protein>
<reference evidence="2 3" key="1">
    <citation type="submission" date="2014-11" db="EMBL/GenBank/DDBJ databases">
        <authorList>
            <person name="Zhu J."/>
            <person name="Qi W."/>
            <person name="Song R."/>
        </authorList>
    </citation>
    <scope>NUCLEOTIDE SEQUENCE [LARGE SCALE GENOMIC DNA]</scope>
</reference>
<sequence>MTAAIPRSADPLVQDDALQLANEIRDRSPESWSQWMLGAHYSRKLQSNDMDQQLDALWAISVMLASSVDPASDAAGLVELFRPALFALMRDFRVDRSVQLEAATVLQQMAETGDQATDALAGAGALPSLIETLRRTKGLPEIDIRDIASRLAVVVDHLQWVEGAVLETSNVLPTVIQLLDHDHESIKMTAMSMLAFSGIWMHQSRHRHCPDVQLGVAEVLVKHEVVTKLSPSLLSTNPDLRRTAASTILIVLLTVLPGVCGSERKQEGGTVSLQEIVDTNVLPNAFNALKRAEVDGSLVYAEGLIDVSYSILIWATCSSLLSEGNEQQRRYAVDNLCPDQVCGLCPRRDAHDPVVLTMLTSLNEILRNDAVLGEEIADIIFSREGCHRTIESLTKSSGPRFAAAAKELMRALSNHATRLHPLPRDDGRPSSLSTSPPWVGGGMFLFVVALSGLWCFVAHPWLQRRQLRQDERQADQAAAELPRQRKQAKGNSDHQGQAQAANRQPGTHHTAANQPLSAAPVPARQQSKRKKPKEKGASRQDEVKGAPASAAADVDGSTSSTVTPSGSSDCLTPTSPADEVGASAGSHQQDQERQQREVATADGGGQWTQAGARHRKKKATGTGSSREDASSRQKAGQETPEASRQTVPAHQMPHPLKPPSSSAAMRKGGGNHARGGISSATLTADQAPRHTTPAVTNGTTTRRRAAGRGLGLPATIPPPPGAFPPNPLLSWTEEVVSSSTAQRPPTPTPTPPPPPPVPRQVSCDARQASSPVSSPPLVSSVCSETTPSAPHRRPRDGRSHAVQLERSAASRSSVAAGTVDCLICFGEHGPASVMYIPCRHMHTCTKCYADRKNAWQQSLPRIKAENARRAEENKERIKRDEEPLPLRPEGYQCEQCNTEVVFTGSVDAVARWATSPFMSQPT</sequence>
<dbReference type="InParanoid" id="A0A0G4ESX8"/>
<dbReference type="VEuPathDB" id="CryptoDB:Vbra_8203"/>
<evidence type="ECO:0000313" key="2">
    <source>
        <dbReference type="EMBL" id="CEM01758.1"/>
    </source>
</evidence>
<dbReference type="SUPFAM" id="SSF48371">
    <property type="entry name" value="ARM repeat"/>
    <property type="match status" value="1"/>
</dbReference>
<feature type="compositionally biased region" description="Polar residues" evidence="1">
    <location>
        <begin position="632"/>
        <end position="648"/>
    </location>
</feature>
<feature type="compositionally biased region" description="Pro residues" evidence="1">
    <location>
        <begin position="715"/>
        <end position="727"/>
    </location>
</feature>
<dbReference type="Gene3D" id="3.30.40.10">
    <property type="entry name" value="Zinc/RING finger domain, C3HC4 (zinc finger)"/>
    <property type="match status" value="1"/>
</dbReference>
<dbReference type="InterPro" id="IPR016024">
    <property type="entry name" value="ARM-type_fold"/>
</dbReference>
<organism evidence="2 3">
    <name type="scientific">Vitrella brassicaformis (strain CCMP3155)</name>
    <dbReference type="NCBI Taxonomy" id="1169540"/>
    <lineage>
        <taxon>Eukaryota</taxon>
        <taxon>Sar</taxon>
        <taxon>Alveolata</taxon>
        <taxon>Colpodellida</taxon>
        <taxon>Vitrellaceae</taxon>
        <taxon>Vitrella</taxon>
    </lineage>
</organism>
<feature type="compositionally biased region" description="Pro residues" evidence="1">
    <location>
        <begin position="744"/>
        <end position="758"/>
    </location>
</feature>
<dbReference type="Gene3D" id="1.25.10.10">
    <property type="entry name" value="Leucine-rich Repeat Variant"/>
    <property type="match status" value="2"/>
</dbReference>
<feature type="compositionally biased region" description="Low complexity" evidence="1">
    <location>
        <begin position="553"/>
        <end position="569"/>
    </location>
</feature>
<gene>
    <name evidence="2" type="ORF">Vbra_8203</name>
</gene>
<evidence type="ECO:0008006" key="4">
    <source>
        <dbReference type="Google" id="ProtNLM"/>
    </source>
</evidence>
<dbReference type="InterPro" id="IPR013083">
    <property type="entry name" value="Znf_RING/FYVE/PHD"/>
</dbReference>
<keyword evidence="3" id="KW-1185">Reference proteome</keyword>
<feature type="compositionally biased region" description="Polar residues" evidence="1">
    <location>
        <begin position="489"/>
        <end position="516"/>
    </location>
</feature>
<dbReference type="InterPro" id="IPR011989">
    <property type="entry name" value="ARM-like"/>
</dbReference>
<proteinExistence type="predicted"/>
<accession>A0A0G4ESX8</accession>